<dbReference type="AlphaFoldDB" id="A0A2P6PEF0"/>
<protein>
    <submittedName>
        <fullName evidence="2">Putative ribonuclease H-like domain-containing protein</fullName>
    </submittedName>
</protein>
<dbReference type="EMBL" id="PDCK01000045">
    <property type="protein sequence ID" value="PRQ20304.1"/>
    <property type="molecule type" value="Genomic_DNA"/>
</dbReference>
<comment type="caution">
    <text evidence="2">The sequence shown here is derived from an EMBL/GenBank/DDBJ whole genome shotgun (WGS) entry which is preliminary data.</text>
</comment>
<dbReference type="SUPFAM" id="SSF53098">
    <property type="entry name" value="Ribonuclease H-like"/>
    <property type="match status" value="1"/>
</dbReference>
<dbReference type="Pfam" id="PF13456">
    <property type="entry name" value="RVT_3"/>
    <property type="match status" value="1"/>
</dbReference>
<dbReference type="PANTHER" id="PTHR47074">
    <property type="entry name" value="BNAC02G40300D PROTEIN"/>
    <property type="match status" value="1"/>
</dbReference>
<dbReference type="Gramene" id="PRQ20304">
    <property type="protein sequence ID" value="PRQ20304"/>
    <property type="gene ID" value="RchiOBHm_Chr7g0226691"/>
</dbReference>
<reference evidence="2 3" key="1">
    <citation type="journal article" date="2018" name="Nat. Genet.">
        <title>The Rosa genome provides new insights in the design of modern roses.</title>
        <authorList>
            <person name="Bendahmane M."/>
        </authorList>
    </citation>
    <scope>NUCLEOTIDE SEQUENCE [LARGE SCALE GENOMIC DNA]</scope>
    <source>
        <strain evidence="3">cv. Old Blush</strain>
    </source>
</reference>
<dbReference type="OMA" id="MECIRNP"/>
<dbReference type="InterPro" id="IPR036397">
    <property type="entry name" value="RNaseH_sf"/>
</dbReference>
<evidence type="ECO:0000313" key="3">
    <source>
        <dbReference type="Proteomes" id="UP000238479"/>
    </source>
</evidence>
<feature type="domain" description="RNase H type-1" evidence="1">
    <location>
        <begin position="22"/>
        <end position="144"/>
    </location>
</feature>
<gene>
    <name evidence="2" type="ORF">RchiOBHm_Chr7g0226691</name>
</gene>
<dbReference type="InterPro" id="IPR012337">
    <property type="entry name" value="RNaseH-like_sf"/>
</dbReference>
<dbReference type="Gene3D" id="3.30.420.10">
    <property type="entry name" value="Ribonuclease H-like superfamily/Ribonuclease H"/>
    <property type="match status" value="1"/>
</dbReference>
<dbReference type="GO" id="GO:0004523">
    <property type="term" value="F:RNA-DNA hybrid ribonuclease activity"/>
    <property type="evidence" value="ECO:0007669"/>
    <property type="project" value="InterPro"/>
</dbReference>
<dbReference type="PANTHER" id="PTHR47074:SF48">
    <property type="entry name" value="POLYNUCLEOTIDYL TRANSFERASE, RIBONUCLEASE H-LIKE SUPERFAMILY PROTEIN"/>
    <property type="match status" value="1"/>
</dbReference>
<dbReference type="Proteomes" id="UP000238479">
    <property type="component" value="Chromosome 7"/>
</dbReference>
<dbReference type="InterPro" id="IPR052929">
    <property type="entry name" value="RNase_H-like_EbsB-rel"/>
</dbReference>
<dbReference type="InterPro" id="IPR002156">
    <property type="entry name" value="RNaseH_domain"/>
</dbReference>
<evidence type="ECO:0000259" key="1">
    <source>
        <dbReference type="Pfam" id="PF13456"/>
    </source>
</evidence>
<keyword evidence="3" id="KW-1185">Reference proteome</keyword>
<dbReference type="GO" id="GO:0003676">
    <property type="term" value="F:nucleic acid binding"/>
    <property type="evidence" value="ECO:0007669"/>
    <property type="project" value="InterPro"/>
</dbReference>
<dbReference type="InterPro" id="IPR044730">
    <property type="entry name" value="RNase_H-like_dom_plant"/>
</dbReference>
<dbReference type="CDD" id="cd06222">
    <property type="entry name" value="RNase_H_like"/>
    <property type="match status" value="1"/>
</dbReference>
<accession>A0A2P6PEF0</accession>
<proteinExistence type="predicted"/>
<name>A0A2P6PEF0_ROSCH</name>
<evidence type="ECO:0000313" key="2">
    <source>
        <dbReference type="EMBL" id="PRQ20304.1"/>
    </source>
</evidence>
<sequence length="172" mass="18773">MSQNLGRVLKWKVPPQGWLKVNFDGAYNQGSGKAAIGFVIRDARGTFLGAVGKAISNVQSAEHAELMACKEAVSYVLTNALHQALFETDCLGLKQQLCQTTTTNTSALGRLYEDISVDLAFLPNSKVVHARREANKAALMVATYASSNDQSFIWSDVPFFLYDVIEADMPVP</sequence>
<organism evidence="2 3">
    <name type="scientific">Rosa chinensis</name>
    <name type="common">China rose</name>
    <dbReference type="NCBI Taxonomy" id="74649"/>
    <lineage>
        <taxon>Eukaryota</taxon>
        <taxon>Viridiplantae</taxon>
        <taxon>Streptophyta</taxon>
        <taxon>Embryophyta</taxon>
        <taxon>Tracheophyta</taxon>
        <taxon>Spermatophyta</taxon>
        <taxon>Magnoliopsida</taxon>
        <taxon>eudicotyledons</taxon>
        <taxon>Gunneridae</taxon>
        <taxon>Pentapetalae</taxon>
        <taxon>rosids</taxon>
        <taxon>fabids</taxon>
        <taxon>Rosales</taxon>
        <taxon>Rosaceae</taxon>
        <taxon>Rosoideae</taxon>
        <taxon>Rosoideae incertae sedis</taxon>
        <taxon>Rosa</taxon>
    </lineage>
</organism>